<dbReference type="AlphaFoldDB" id="A0A7C9PKY2"/>
<dbReference type="EMBL" id="JAAGOH010000048">
    <property type="protein sequence ID" value="NDY93814.1"/>
    <property type="molecule type" value="Genomic_DNA"/>
</dbReference>
<evidence type="ECO:0000313" key="3">
    <source>
        <dbReference type="Proteomes" id="UP000484255"/>
    </source>
</evidence>
<dbReference type="PANTHER" id="PTHR35369:SF2">
    <property type="entry name" value="BLR3025 PROTEIN"/>
    <property type="match status" value="1"/>
</dbReference>
<dbReference type="PANTHER" id="PTHR35369">
    <property type="entry name" value="BLR3025 PROTEIN-RELATED"/>
    <property type="match status" value="1"/>
</dbReference>
<name>A0A7C9PKY2_9BURK</name>
<protein>
    <submittedName>
        <fullName evidence="2">DNA polymerase Y family protein</fullName>
    </submittedName>
</protein>
<evidence type="ECO:0000313" key="2">
    <source>
        <dbReference type="EMBL" id="NDY93814.1"/>
    </source>
</evidence>
<comment type="caution">
    <text evidence="2">The sequence shown here is derived from an EMBL/GenBank/DDBJ whole genome shotgun (WGS) entry which is preliminary data.</text>
</comment>
<dbReference type="CDD" id="cd03468">
    <property type="entry name" value="PolY_like"/>
    <property type="match status" value="1"/>
</dbReference>
<dbReference type="SUPFAM" id="SSF56672">
    <property type="entry name" value="DNA/RNA polymerases"/>
    <property type="match status" value="1"/>
</dbReference>
<organism evidence="2 3">
    <name type="scientific">Ideonella livida</name>
    <dbReference type="NCBI Taxonomy" id="2707176"/>
    <lineage>
        <taxon>Bacteria</taxon>
        <taxon>Pseudomonadati</taxon>
        <taxon>Pseudomonadota</taxon>
        <taxon>Betaproteobacteria</taxon>
        <taxon>Burkholderiales</taxon>
        <taxon>Sphaerotilaceae</taxon>
        <taxon>Ideonella</taxon>
    </lineage>
</organism>
<sequence length="461" mass="50281">MPGQPAAAPPPTLDPRLGVATWALQFSPRVALREEAVLMEVEASVRLFGGRRALRDRVVQEGAELGVAAVAWAPNSLAAQALARAGVENGFKRPLEALLDGLPMAVLSAVQPHHETLARLGCRLLGDVRRLPRGGLGRRFDAALLTALDQAYGLRPEAHEWLALPETFHGRLELMSRVEMAPALLFGARRLLLQLCGWLAARHAGVTAFSLHWVHDSMRARDVGPGGQLAIRTAEPTRALEHLCRLLAEHLARLQLPAPVGELRLQADEVHPLEEATASLLPDDDARREVLPLVLERLAARLGPERVLRPVLTADHRLEWMQMWQPAPATRATSARRSAAAVGAAAQAAASLPQPTWVLPQPVRLATRGHRPLYQGLLQLLSGPHRVEGGWWHRLAPSAVAAPIVHPGAHAHPLTTDPAPATAHLQRDYWLAVSEHAGLLWIYQERLASDETAWYLHGVFA</sequence>
<gene>
    <name evidence="2" type="ORF">G3A44_21725</name>
</gene>
<dbReference type="Proteomes" id="UP000484255">
    <property type="component" value="Unassembled WGS sequence"/>
</dbReference>
<evidence type="ECO:0000256" key="1">
    <source>
        <dbReference type="ARBA" id="ARBA00022763"/>
    </source>
</evidence>
<dbReference type="InterPro" id="IPR043502">
    <property type="entry name" value="DNA/RNA_pol_sf"/>
</dbReference>
<keyword evidence="1" id="KW-0227">DNA damage</keyword>
<proteinExistence type="predicted"/>
<accession>A0A7C9PKY2</accession>
<keyword evidence="3" id="KW-1185">Reference proteome</keyword>
<reference evidence="2 3" key="1">
    <citation type="submission" date="2020-02" db="EMBL/GenBank/DDBJ databases">
        <title>Ideonella bacterium strain TBM-1.</title>
        <authorList>
            <person name="Chen W.-M."/>
        </authorList>
    </citation>
    <scope>NUCLEOTIDE SEQUENCE [LARGE SCALE GENOMIC DNA]</scope>
    <source>
        <strain evidence="2 3">TBM-1</strain>
    </source>
</reference>
<dbReference type="GO" id="GO:0006281">
    <property type="term" value="P:DNA repair"/>
    <property type="evidence" value="ECO:0007669"/>
    <property type="project" value="TreeGrafter"/>
</dbReference>
<dbReference type="InterPro" id="IPR050356">
    <property type="entry name" value="SulA_CellDiv_inhibitor"/>
</dbReference>